<dbReference type="HOGENOM" id="CLU_2172699_0_0_1"/>
<dbReference type="EMBL" id="KN837482">
    <property type="protein sequence ID" value="KIJ24514.1"/>
    <property type="molecule type" value="Genomic_DNA"/>
</dbReference>
<dbReference type="InterPro" id="IPR041320">
    <property type="entry name" value="CxC1"/>
</dbReference>
<dbReference type="Proteomes" id="UP000054279">
    <property type="component" value="Unassembled WGS sequence"/>
</dbReference>
<keyword evidence="3" id="KW-1185">Reference proteome</keyword>
<gene>
    <name evidence="2" type="ORF">M422DRAFT_194597</name>
</gene>
<proteinExistence type="predicted"/>
<evidence type="ECO:0000259" key="1">
    <source>
        <dbReference type="Pfam" id="PF18802"/>
    </source>
</evidence>
<protein>
    <recommendedName>
        <fullName evidence="1">CxC1-like cysteine cluster associated with KDZ transposases domain-containing protein</fullName>
    </recommendedName>
</protein>
<dbReference type="AlphaFoldDB" id="A0A0C9TRL9"/>
<organism evidence="2 3">
    <name type="scientific">Sphaerobolus stellatus (strain SS14)</name>
    <dbReference type="NCBI Taxonomy" id="990650"/>
    <lineage>
        <taxon>Eukaryota</taxon>
        <taxon>Fungi</taxon>
        <taxon>Dikarya</taxon>
        <taxon>Basidiomycota</taxon>
        <taxon>Agaricomycotina</taxon>
        <taxon>Agaricomycetes</taxon>
        <taxon>Phallomycetidae</taxon>
        <taxon>Geastrales</taxon>
        <taxon>Sphaerobolaceae</taxon>
        <taxon>Sphaerobolus</taxon>
    </lineage>
</organism>
<evidence type="ECO:0000313" key="3">
    <source>
        <dbReference type="Proteomes" id="UP000054279"/>
    </source>
</evidence>
<dbReference type="Pfam" id="PF18802">
    <property type="entry name" value="CxC1"/>
    <property type="match status" value="1"/>
</dbReference>
<dbReference type="OrthoDB" id="3200967at2759"/>
<feature type="domain" description="CxC1-like cysteine cluster associated with KDZ transposases" evidence="1">
    <location>
        <begin position="5"/>
        <end position="46"/>
    </location>
</feature>
<accession>A0A0C9TRL9</accession>
<evidence type="ECO:0000313" key="2">
    <source>
        <dbReference type="EMBL" id="KIJ24514.1"/>
    </source>
</evidence>
<reference evidence="2 3" key="1">
    <citation type="submission" date="2014-06" db="EMBL/GenBank/DDBJ databases">
        <title>Evolutionary Origins and Diversification of the Mycorrhizal Mutualists.</title>
        <authorList>
            <consortium name="DOE Joint Genome Institute"/>
            <consortium name="Mycorrhizal Genomics Consortium"/>
            <person name="Kohler A."/>
            <person name="Kuo A."/>
            <person name="Nagy L.G."/>
            <person name="Floudas D."/>
            <person name="Copeland A."/>
            <person name="Barry K.W."/>
            <person name="Cichocki N."/>
            <person name="Veneault-Fourrey C."/>
            <person name="LaButti K."/>
            <person name="Lindquist E.A."/>
            <person name="Lipzen A."/>
            <person name="Lundell T."/>
            <person name="Morin E."/>
            <person name="Murat C."/>
            <person name="Riley R."/>
            <person name="Ohm R."/>
            <person name="Sun H."/>
            <person name="Tunlid A."/>
            <person name="Henrissat B."/>
            <person name="Grigoriev I.V."/>
            <person name="Hibbett D.S."/>
            <person name="Martin F."/>
        </authorList>
    </citation>
    <scope>NUCLEOTIDE SEQUENCE [LARGE SCALE GENOMIC DNA]</scope>
    <source>
        <strain evidence="2 3">SS14</strain>
    </source>
</reference>
<sequence length="110" mass="12390">MLGLEETRLRYCKCQPAAVTLLEHGMFPCSPVQPSIAFDTKLLELVSLTMLNLALNVMVGHWQWKLFGQVGVTLWAFECVQHVLHMLGSFSSYFTTGSLTQTLFKCFAMV</sequence>
<name>A0A0C9TRL9_SPHS4</name>